<dbReference type="PANTHER" id="PTHR24198:SF165">
    <property type="entry name" value="ANKYRIN REPEAT-CONTAINING PROTEIN-RELATED"/>
    <property type="match status" value="1"/>
</dbReference>
<feature type="repeat" description="ANK" evidence="3">
    <location>
        <begin position="152"/>
        <end position="184"/>
    </location>
</feature>
<dbReference type="InterPro" id="IPR036770">
    <property type="entry name" value="Ankyrin_rpt-contain_sf"/>
</dbReference>
<name>A0A1Y1XLS5_9FUNG</name>
<keyword evidence="1" id="KW-0677">Repeat</keyword>
<evidence type="ECO:0000256" key="2">
    <source>
        <dbReference type="ARBA" id="ARBA00023043"/>
    </source>
</evidence>
<protein>
    <submittedName>
        <fullName evidence="4">Ankyrin</fullName>
    </submittedName>
</protein>
<dbReference type="AlphaFoldDB" id="A0A1Y1XLS5"/>
<proteinExistence type="predicted"/>
<dbReference type="Pfam" id="PF12796">
    <property type="entry name" value="Ank_2"/>
    <property type="match status" value="2"/>
</dbReference>
<dbReference type="STRING" id="1754192.A0A1Y1XLS5"/>
<keyword evidence="2 3" id="KW-0040">ANK repeat</keyword>
<dbReference type="Gene3D" id="1.25.40.20">
    <property type="entry name" value="Ankyrin repeat-containing domain"/>
    <property type="match status" value="1"/>
</dbReference>
<accession>A0A1Y1XLS5</accession>
<evidence type="ECO:0000313" key="5">
    <source>
        <dbReference type="Proteomes" id="UP000193944"/>
    </source>
</evidence>
<evidence type="ECO:0000313" key="4">
    <source>
        <dbReference type="EMBL" id="ORX86699.1"/>
    </source>
</evidence>
<dbReference type="PROSITE" id="PS50088">
    <property type="entry name" value="ANK_REPEAT"/>
    <property type="match status" value="1"/>
</dbReference>
<dbReference type="PROSITE" id="PS50297">
    <property type="entry name" value="ANK_REP_REGION"/>
    <property type="match status" value="1"/>
</dbReference>
<reference evidence="4 5" key="1">
    <citation type="submission" date="2016-08" db="EMBL/GenBank/DDBJ databases">
        <title>A Parts List for Fungal Cellulosomes Revealed by Comparative Genomics.</title>
        <authorList>
            <consortium name="DOE Joint Genome Institute"/>
            <person name="Haitjema C.H."/>
            <person name="Gilmore S.P."/>
            <person name="Henske J.K."/>
            <person name="Solomon K.V."/>
            <person name="De Groot R."/>
            <person name="Kuo A."/>
            <person name="Mondo S.J."/>
            <person name="Salamov A.A."/>
            <person name="Labutti K."/>
            <person name="Zhao Z."/>
            <person name="Chiniquy J."/>
            <person name="Barry K."/>
            <person name="Brewer H.M."/>
            <person name="Purvine S.O."/>
            <person name="Wright A.T."/>
            <person name="Boxma B."/>
            <person name="Van Alen T."/>
            <person name="Hackstein J.H."/>
            <person name="Baker S.E."/>
            <person name="Grigoriev I.V."/>
            <person name="O'Malley M.A."/>
        </authorList>
    </citation>
    <scope>NUCLEOTIDE SEQUENCE [LARGE SCALE GENOMIC DNA]</scope>
    <source>
        <strain evidence="4 5">S4</strain>
    </source>
</reference>
<keyword evidence="5" id="KW-1185">Reference proteome</keyword>
<gene>
    <name evidence="4" type="ORF">BCR32DRAFT_324881</name>
</gene>
<dbReference type="OrthoDB" id="194358at2759"/>
<evidence type="ECO:0000256" key="3">
    <source>
        <dbReference type="PROSITE-ProRule" id="PRU00023"/>
    </source>
</evidence>
<dbReference type="PANTHER" id="PTHR24198">
    <property type="entry name" value="ANKYRIN REPEAT AND PROTEIN KINASE DOMAIN-CONTAINING PROTEIN"/>
    <property type="match status" value="1"/>
</dbReference>
<reference evidence="4 5" key="2">
    <citation type="submission" date="2016-08" db="EMBL/GenBank/DDBJ databases">
        <title>Pervasive Adenine N6-methylation of Active Genes in Fungi.</title>
        <authorList>
            <consortium name="DOE Joint Genome Institute"/>
            <person name="Mondo S.J."/>
            <person name="Dannebaum R.O."/>
            <person name="Kuo R.C."/>
            <person name="Labutti K."/>
            <person name="Haridas S."/>
            <person name="Kuo A."/>
            <person name="Salamov A."/>
            <person name="Ahrendt S.R."/>
            <person name="Lipzen A."/>
            <person name="Sullivan W."/>
            <person name="Andreopoulos W.B."/>
            <person name="Clum A."/>
            <person name="Lindquist E."/>
            <person name="Daum C."/>
            <person name="Ramamoorthy G.K."/>
            <person name="Gryganskyi A."/>
            <person name="Culley D."/>
            <person name="Magnuson J.K."/>
            <person name="James T.Y."/>
            <person name="O'Malley M.A."/>
            <person name="Stajich J.E."/>
            <person name="Spatafora J.W."/>
            <person name="Visel A."/>
            <person name="Grigoriev I.V."/>
        </authorList>
    </citation>
    <scope>NUCLEOTIDE SEQUENCE [LARGE SCALE GENOMIC DNA]</scope>
    <source>
        <strain evidence="4 5">S4</strain>
    </source>
</reference>
<dbReference type="SUPFAM" id="SSF48403">
    <property type="entry name" value="Ankyrin repeat"/>
    <property type="match status" value="1"/>
</dbReference>
<organism evidence="4 5">
    <name type="scientific">Anaeromyces robustus</name>
    <dbReference type="NCBI Taxonomy" id="1754192"/>
    <lineage>
        <taxon>Eukaryota</taxon>
        <taxon>Fungi</taxon>
        <taxon>Fungi incertae sedis</taxon>
        <taxon>Chytridiomycota</taxon>
        <taxon>Chytridiomycota incertae sedis</taxon>
        <taxon>Neocallimastigomycetes</taxon>
        <taxon>Neocallimastigales</taxon>
        <taxon>Neocallimastigaceae</taxon>
        <taxon>Anaeromyces</taxon>
    </lineage>
</organism>
<dbReference type="Proteomes" id="UP000193944">
    <property type="component" value="Unassembled WGS sequence"/>
</dbReference>
<sequence>MMVPLHYYFLLKIKKFKSAKLLIKNKADITIPDNKGETAISFTFKNLSKEYLEILELLLPYMKMNQTYPPDGLTPLQYLIKYNHIIDGVPILSKAKDFNINEIINDDNDGNGNNLLFSLIKMNSSSSSQDNLLNIIKIVLSNGGNPNQLDKENKVPLMYAIEQENLELIKLLIENNADIRFKMPNGETPLLYSCKKNKIKIAKELLKNDKIKKGTK</sequence>
<dbReference type="EMBL" id="MCFG01000018">
    <property type="protein sequence ID" value="ORX86699.1"/>
    <property type="molecule type" value="Genomic_DNA"/>
</dbReference>
<evidence type="ECO:0000256" key="1">
    <source>
        <dbReference type="ARBA" id="ARBA00022737"/>
    </source>
</evidence>
<comment type="caution">
    <text evidence="4">The sequence shown here is derived from an EMBL/GenBank/DDBJ whole genome shotgun (WGS) entry which is preliminary data.</text>
</comment>
<dbReference type="InterPro" id="IPR002110">
    <property type="entry name" value="Ankyrin_rpt"/>
</dbReference>
<dbReference type="SMART" id="SM00248">
    <property type="entry name" value="ANK"/>
    <property type="match status" value="5"/>
</dbReference>